<dbReference type="STRING" id="2017.SAMN05444320_106248"/>
<keyword evidence="4" id="KW-1185">Reference proteome</keyword>
<accession>A0A1M5GSA7</accession>
<evidence type="ECO:0000256" key="1">
    <source>
        <dbReference type="SAM" id="MobiDB-lite"/>
    </source>
</evidence>
<dbReference type="AlphaFoldDB" id="A0A1M5GSA7"/>
<dbReference type="RefSeq" id="WP_083959856.1">
    <property type="nucleotide sequence ID" value="NZ_FQVN01000006.1"/>
</dbReference>
<feature type="transmembrane region" description="Helical" evidence="2">
    <location>
        <begin position="29"/>
        <end position="50"/>
    </location>
</feature>
<dbReference type="EMBL" id="FQVN01000006">
    <property type="protein sequence ID" value="SHG06619.1"/>
    <property type="molecule type" value="Genomic_DNA"/>
</dbReference>
<evidence type="ECO:0000313" key="4">
    <source>
        <dbReference type="Proteomes" id="UP000184501"/>
    </source>
</evidence>
<dbReference type="Proteomes" id="UP000184501">
    <property type="component" value="Unassembled WGS sequence"/>
</dbReference>
<dbReference type="InterPro" id="IPR021903">
    <property type="entry name" value="DUF3515"/>
</dbReference>
<feature type="compositionally biased region" description="Low complexity" evidence="1">
    <location>
        <begin position="66"/>
        <end position="79"/>
    </location>
</feature>
<evidence type="ECO:0000256" key="2">
    <source>
        <dbReference type="SAM" id="Phobius"/>
    </source>
</evidence>
<keyword evidence="2" id="KW-1133">Transmembrane helix</keyword>
<organism evidence="3 4">
    <name type="scientific">Streptoalloteichus hindustanus</name>
    <dbReference type="NCBI Taxonomy" id="2017"/>
    <lineage>
        <taxon>Bacteria</taxon>
        <taxon>Bacillati</taxon>
        <taxon>Actinomycetota</taxon>
        <taxon>Actinomycetes</taxon>
        <taxon>Pseudonocardiales</taxon>
        <taxon>Pseudonocardiaceae</taxon>
        <taxon>Streptoalloteichus</taxon>
    </lineage>
</organism>
<feature type="compositionally biased region" description="Pro residues" evidence="1">
    <location>
        <begin position="19"/>
        <end position="28"/>
    </location>
</feature>
<proteinExistence type="predicted"/>
<feature type="region of interest" description="Disordered" evidence="1">
    <location>
        <begin position="52"/>
        <end position="83"/>
    </location>
</feature>
<evidence type="ECO:0000313" key="3">
    <source>
        <dbReference type="EMBL" id="SHG06619.1"/>
    </source>
</evidence>
<dbReference type="OrthoDB" id="4422435at2"/>
<keyword evidence="2" id="KW-0472">Membrane</keyword>
<sequence>MTSEEPTGQPPTASTAPTAPRPPGPPRPLLLAALGLAVLLAGAVAVVGVLSGSSTSDSQTARPTRSAGSSGSSGPLSVSATPAPQAGAEQCAALLGALPAELPAPNTTLPRRPLADPAPPGVAAWGGAEYEPVVLRCGVPRPASLVQTSQLSVVDGVAWLSDYSPAGVVWTVVDRPVYLTVNLPEASGTGPIQEISAAVKRTLPEQPVDPNR</sequence>
<name>A0A1M5GSA7_STRHI</name>
<gene>
    <name evidence="3" type="ORF">SAMN05444320_106248</name>
</gene>
<reference evidence="3 4" key="1">
    <citation type="submission" date="2016-11" db="EMBL/GenBank/DDBJ databases">
        <authorList>
            <person name="Jaros S."/>
            <person name="Januszkiewicz K."/>
            <person name="Wedrychowicz H."/>
        </authorList>
    </citation>
    <scope>NUCLEOTIDE SEQUENCE [LARGE SCALE GENOMIC DNA]</scope>
    <source>
        <strain evidence="3 4">DSM 44523</strain>
    </source>
</reference>
<keyword evidence="2" id="KW-0812">Transmembrane</keyword>
<feature type="region of interest" description="Disordered" evidence="1">
    <location>
        <begin position="1"/>
        <end position="29"/>
    </location>
</feature>
<dbReference type="Pfam" id="PF12028">
    <property type="entry name" value="DUF3515"/>
    <property type="match status" value="1"/>
</dbReference>
<protein>
    <recommendedName>
        <fullName evidence="5">DUF3515 domain-containing protein</fullName>
    </recommendedName>
</protein>
<evidence type="ECO:0008006" key="5">
    <source>
        <dbReference type="Google" id="ProtNLM"/>
    </source>
</evidence>